<keyword evidence="1" id="KW-0472">Membrane</keyword>
<keyword evidence="1" id="KW-0812">Transmembrane</keyword>
<dbReference type="RefSeq" id="WP_256359270.1">
    <property type="nucleotide sequence ID" value="NZ_CALTZF010000018.1"/>
</dbReference>
<dbReference type="AlphaFoldDB" id="A0AAW6ZAH2"/>
<evidence type="ECO:0000313" key="2">
    <source>
        <dbReference type="EMBL" id="MDK8601021.1"/>
    </source>
</evidence>
<reference evidence="2" key="1">
    <citation type="submission" date="2023-05" db="EMBL/GenBank/DDBJ databases">
        <title>Genomic Catalog of Human Bladder Bacteria.</title>
        <authorList>
            <person name="Du J."/>
        </authorList>
    </citation>
    <scope>NUCLEOTIDE SEQUENCE</scope>
    <source>
        <strain evidence="2">UMB1304A</strain>
    </source>
</reference>
<accession>A0AAW6ZAH2</accession>
<dbReference type="Proteomes" id="UP001225576">
    <property type="component" value="Unassembled WGS sequence"/>
</dbReference>
<evidence type="ECO:0000313" key="3">
    <source>
        <dbReference type="Proteomes" id="UP001225576"/>
    </source>
</evidence>
<organism evidence="2 3">
    <name type="scientific">Trueperella bernardiae</name>
    <dbReference type="NCBI Taxonomy" id="59561"/>
    <lineage>
        <taxon>Bacteria</taxon>
        <taxon>Bacillati</taxon>
        <taxon>Actinomycetota</taxon>
        <taxon>Actinomycetes</taxon>
        <taxon>Actinomycetales</taxon>
        <taxon>Actinomycetaceae</taxon>
        <taxon>Trueperella</taxon>
    </lineage>
</organism>
<evidence type="ECO:0000256" key="1">
    <source>
        <dbReference type="SAM" id="Phobius"/>
    </source>
</evidence>
<dbReference type="EMBL" id="JASPDQ010000001">
    <property type="protein sequence ID" value="MDK8601021.1"/>
    <property type="molecule type" value="Genomic_DNA"/>
</dbReference>
<gene>
    <name evidence="2" type="ORF">QP858_00880</name>
</gene>
<name>A0AAW6ZAH2_9ACTO</name>
<proteinExistence type="predicted"/>
<comment type="caution">
    <text evidence="2">The sequence shown here is derived from an EMBL/GenBank/DDBJ whole genome shotgun (WGS) entry which is preliminary data.</text>
</comment>
<protein>
    <submittedName>
        <fullName evidence="2">Uncharacterized protein</fullName>
    </submittedName>
</protein>
<feature type="transmembrane region" description="Helical" evidence="1">
    <location>
        <begin position="18"/>
        <end position="39"/>
    </location>
</feature>
<sequence length="42" mass="4684">MNLAIFMATSADPTAVKIIQYVGIFAVAFGIGVLARRWWNNR</sequence>
<keyword evidence="1" id="KW-1133">Transmembrane helix</keyword>